<protein>
    <recommendedName>
        <fullName evidence="5">DUF262 domain-containing protein</fullName>
    </recommendedName>
</protein>
<evidence type="ECO:0008006" key="5">
    <source>
        <dbReference type="Google" id="ProtNLM"/>
    </source>
</evidence>
<dbReference type="Pfam" id="PF03235">
    <property type="entry name" value="GmrSD_N"/>
    <property type="match status" value="1"/>
</dbReference>
<feature type="domain" description="GmrSD restriction endonucleases C-terminal" evidence="2">
    <location>
        <begin position="462"/>
        <end position="593"/>
    </location>
</feature>
<dbReference type="InterPro" id="IPR011089">
    <property type="entry name" value="GmrSD_C"/>
</dbReference>
<dbReference type="Pfam" id="PF07510">
    <property type="entry name" value="GmrSD_C"/>
    <property type="match status" value="1"/>
</dbReference>
<dbReference type="InterPro" id="IPR004919">
    <property type="entry name" value="GmrSD_N"/>
</dbReference>
<evidence type="ECO:0000259" key="2">
    <source>
        <dbReference type="Pfam" id="PF07510"/>
    </source>
</evidence>
<name>A0ABR5Q2U5_9ACTN</name>
<proteinExistence type="predicted"/>
<comment type="caution">
    <text evidence="3">The sequence shown here is derived from an EMBL/GenBank/DDBJ whole genome shotgun (WGS) entry which is preliminary data.</text>
</comment>
<keyword evidence="4" id="KW-1185">Reference proteome</keyword>
<reference evidence="3 4" key="1">
    <citation type="journal article" date="2015" name="Genome Announc.">
        <title>Expanding the biotechnology potential of lactobacilli through comparative genomics of 213 strains and associated genera.</title>
        <authorList>
            <person name="Sun Z."/>
            <person name="Harris H.M."/>
            <person name="McCann A."/>
            <person name="Guo C."/>
            <person name="Argimon S."/>
            <person name="Zhang W."/>
            <person name="Yang X."/>
            <person name="Jeffery I.B."/>
            <person name="Cooney J.C."/>
            <person name="Kagawa T.F."/>
            <person name="Liu W."/>
            <person name="Song Y."/>
            <person name="Salvetti E."/>
            <person name="Wrobel A."/>
            <person name="Rasinkangas P."/>
            <person name="Parkhill J."/>
            <person name="Rea M.C."/>
            <person name="O'Sullivan O."/>
            <person name="Ritari J."/>
            <person name="Douillard F.P."/>
            <person name="Paul Ross R."/>
            <person name="Yang R."/>
            <person name="Briner A.E."/>
            <person name="Felis G.E."/>
            <person name="de Vos W.M."/>
            <person name="Barrangou R."/>
            <person name="Klaenhammer T.R."/>
            <person name="Caufield P.W."/>
            <person name="Cui Y."/>
            <person name="Zhang H."/>
            <person name="O'Toole P.W."/>
        </authorList>
    </citation>
    <scope>NUCLEOTIDE SEQUENCE [LARGE SCALE GENOMIC DNA]</scope>
    <source>
        <strain evidence="3 4">DSM 7090</strain>
    </source>
</reference>
<feature type="domain" description="GmrSD restriction endonucleases N-terminal" evidence="1">
    <location>
        <begin position="11"/>
        <end position="226"/>
    </location>
</feature>
<evidence type="ECO:0000313" key="4">
    <source>
        <dbReference type="Proteomes" id="UP000051927"/>
    </source>
</evidence>
<sequence length="607" mass="71050">MKKIEGSPKSLKQLLQNTKYSIHYYQREYMWQRKHIEELIDDLTSEFLDYYIPGDSRQKVQDYGAYFMGSIVLAGRENAIIDGQQRFSSLTLLLMYLNNRLRTLGQNYSMIEQMIFSEAYGTKSFNINVEDRSDCMNAIFNDQPYDTTDVGESVRNLYGRYNDIVDVFPADDITDDMLLHFCDWLAEKVFFIEIVATTEQDAHKVFVTMNDRGLSLTSTEMLKGYLLSEIKDDSKREKLNDVWKDKVLSLKKDDDKGDETFIKAWLRAQYAETIRETKAGAVNQDFDIIGGSFHKWVRDERDKLGLSTTDDFELFIMKFSKFADVYKKIHEAESTFAEETKYIYYNAQVNFTLQPQLLLAPICYEDTWPVIIEKMNLVARFIDLLITARVTNYKTVDYSTIKNYVFNVTKNIRRCSIDDLKARLKAQYKNLAYDPAAALPELRLNSFTKKYIKNMLARITGYIEEQTGVASNYCNYMNTQTKNPFEIEHIIPDHYEWFTSEYADREEFRRWRNSFGALLLLHKSINASLNDSKYDYKLSKYCSNEGNIYTESLGDQAYQNNPKFKKFIADNGLGFKPYAQFGKTEITERIQLLVQLVNLVWNTEMFV</sequence>
<dbReference type="PANTHER" id="PTHR35149:SF2">
    <property type="entry name" value="DUF262 DOMAIN-CONTAINING PROTEIN"/>
    <property type="match status" value="1"/>
</dbReference>
<dbReference type="Proteomes" id="UP000051927">
    <property type="component" value="Unassembled WGS sequence"/>
</dbReference>
<organism evidence="3 4">
    <name type="scientific">Lancefieldella rimae</name>
    <dbReference type="NCBI Taxonomy" id="1383"/>
    <lineage>
        <taxon>Bacteria</taxon>
        <taxon>Bacillati</taxon>
        <taxon>Actinomycetota</taxon>
        <taxon>Coriobacteriia</taxon>
        <taxon>Coriobacteriales</taxon>
        <taxon>Atopobiaceae</taxon>
        <taxon>Lancefieldella</taxon>
    </lineage>
</organism>
<dbReference type="GeneID" id="84903909"/>
<dbReference type="EMBL" id="JQCP01000001">
    <property type="protein sequence ID" value="KRO03255.1"/>
    <property type="molecule type" value="Genomic_DNA"/>
</dbReference>
<evidence type="ECO:0000259" key="1">
    <source>
        <dbReference type="Pfam" id="PF03235"/>
    </source>
</evidence>
<dbReference type="PANTHER" id="PTHR35149">
    <property type="entry name" value="SLL5132 PROTEIN"/>
    <property type="match status" value="1"/>
</dbReference>
<dbReference type="RefSeq" id="WP_003148595.1">
    <property type="nucleotide sequence ID" value="NZ_JQCP01000001.1"/>
</dbReference>
<accession>A0ABR5Q2U5</accession>
<evidence type="ECO:0000313" key="3">
    <source>
        <dbReference type="EMBL" id="KRO03255.1"/>
    </source>
</evidence>
<gene>
    <name evidence="3" type="ORF">IV60_GL000435</name>
</gene>